<name>A0A026WHC8_OOCBI</name>
<dbReference type="InterPro" id="IPR036397">
    <property type="entry name" value="RNaseH_sf"/>
</dbReference>
<dbReference type="Gene3D" id="3.30.420.10">
    <property type="entry name" value="Ribonuclease H-like superfamily/Ribonuclease H"/>
    <property type="match status" value="1"/>
</dbReference>
<gene>
    <name evidence="1" type="ORF">X777_05755</name>
</gene>
<proteinExistence type="predicted"/>
<dbReference type="GO" id="GO:0003676">
    <property type="term" value="F:nucleic acid binding"/>
    <property type="evidence" value="ECO:0007669"/>
    <property type="project" value="InterPro"/>
</dbReference>
<organism evidence="1 2">
    <name type="scientific">Ooceraea biroi</name>
    <name type="common">Clonal raider ant</name>
    <name type="synonym">Cerapachys biroi</name>
    <dbReference type="NCBI Taxonomy" id="2015173"/>
    <lineage>
        <taxon>Eukaryota</taxon>
        <taxon>Metazoa</taxon>
        <taxon>Ecdysozoa</taxon>
        <taxon>Arthropoda</taxon>
        <taxon>Hexapoda</taxon>
        <taxon>Insecta</taxon>
        <taxon>Pterygota</taxon>
        <taxon>Neoptera</taxon>
        <taxon>Endopterygota</taxon>
        <taxon>Hymenoptera</taxon>
        <taxon>Apocrita</taxon>
        <taxon>Aculeata</taxon>
        <taxon>Formicoidea</taxon>
        <taxon>Formicidae</taxon>
        <taxon>Dorylinae</taxon>
        <taxon>Ooceraea</taxon>
    </lineage>
</organism>
<reference evidence="1 2" key="1">
    <citation type="journal article" date="2014" name="Curr. Biol.">
        <title>The genome of the clonal raider ant Cerapachys biroi.</title>
        <authorList>
            <person name="Oxley P.R."/>
            <person name="Ji L."/>
            <person name="Fetter-Pruneda I."/>
            <person name="McKenzie S.K."/>
            <person name="Li C."/>
            <person name="Hu H."/>
            <person name="Zhang G."/>
            <person name="Kronauer D.J."/>
        </authorList>
    </citation>
    <scope>NUCLEOTIDE SEQUENCE [LARGE SCALE GENOMIC DNA]</scope>
</reference>
<keyword evidence="2" id="KW-1185">Reference proteome</keyword>
<protein>
    <submittedName>
        <fullName evidence="1">Uncharacterized protein</fullName>
    </submittedName>
</protein>
<dbReference type="EMBL" id="KK107247">
    <property type="protein sequence ID" value="EZA54479.1"/>
    <property type="molecule type" value="Genomic_DNA"/>
</dbReference>
<dbReference type="AlphaFoldDB" id="A0A026WHC8"/>
<accession>A0A026WHC8</accession>
<evidence type="ECO:0000313" key="2">
    <source>
        <dbReference type="Proteomes" id="UP000053097"/>
    </source>
</evidence>
<sequence length="124" mass="13924">WMETVASGRPKDFWPPNSPDLNPLDYYVQGSIPEREPEKTLVKLSKSSSKELLTSDKQFIINKRQLYIQTIFYLTSGTILNSCSSMNSPTSLRLCSLNISGVFKQSGITLKPYLTSSNIKNNVS</sequence>
<dbReference type="Proteomes" id="UP000053097">
    <property type="component" value="Unassembled WGS sequence"/>
</dbReference>
<evidence type="ECO:0000313" key="1">
    <source>
        <dbReference type="EMBL" id="EZA54479.1"/>
    </source>
</evidence>
<feature type="non-terminal residue" evidence="1">
    <location>
        <position position="1"/>
    </location>
</feature>